<dbReference type="WBParaSite" id="SBAD_0001143001-mRNA-1">
    <property type="protein sequence ID" value="SBAD_0001143001-mRNA-1"/>
    <property type="gene ID" value="SBAD_0001143001"/>
</dbReference>
<dbReference type="PANTHER" id="PTHR21494:SF0">
    <property type="entry name" value="ACTIVATING SIGNAL COINTEGRATOR 1 COMPLEX SUBUNIT 2"/>
    <property type="match status" value="1"/>
</dbReference>
<dbReference type="InterPro" id="IPR052586">
    <property type="entry name" value="ASCC2"/>
</dbReference>
<name>A0A183J5A5_9BILA</name>
<dbReference type="Proteomes" id="UP000270296">
    <property type="component" value="Unassembled WGS sequence"/>
</dbReference>
<dbReference type="PANTHER" id="PTHR21494">
    <property type="entry name" value="ACTIVATING SIGNAL COINTEGRATOR 1 COMPLEX SUBUNIT 2 ASC-1 COMPLEX SUBUNIT P100"/>
    <property type="match status" value="1"/>
</dbReference>
<protein>
    <submittedName>
        <fullName evidence="1 3">Uncharacterized protein</fullName>
    </submittedName>
</protein>
<dbReference type="GO" id="GO:0043130">
    <property type="term" value="F:ubiquitin binding"/>
    <property type="evidence" value="ECO:0007669"/>
    <property type="project" value="TreeGrafter"/>
</dbReference>
<evidence type="ECO:0000313" key="3">
    <source>
        <dbReference type="WBParaSite" id="SBAD_0001143001-mRNA-1"/>
    </source>
</evidence>
<dbReference type="AlphaFoldDB" id="A0A183J5A5"/>
<dbReference type="EMBL" id="UZAM01014995">
    <property type="protein sequence ID" value="VDP36730.1"/>
    <property type="molecule type" value="Genomic_DNA"/>
</dbReference>
<accession>A0A183J5A5</accession>
<sequence length="197" mass="22560">MGSNDVHDRINVESLLFHKAHLTPTYFVLDSVDDSSVVRWEENVGEMIDFCTDLLNRSSESFWKIVSIDDCSIVSFVNSYLVECPRYCQPESMRRTFFSAIERVSLLQNSLHEHIFRLLVRLSDSAEAQPYIAFESFFGDFMHSSGLFDLPMLLDICAIYGKDNPDSVVNMVNKAFSSEPRYTEDLETVLSLLARVC</sequence>
<gene>
    <name evidence="1" type="ORF">SBAD_LOCUS11053</name>
</gene>
<proteinExistence type="predicted"/>
<reference evidence="3" key="1">
    <citation type="submission" date="2016-06" db="UniProtKB">
        <authorList>
            <consortium name="WormBaseParasite"/>
        </authorList>
    </citation>
    <scope>IDENTIFICATION</scope>
</reference>
<organism evidence="3">
    <name type="scientific">Soboliphyme baturini</name>
    <dbReference type="NCBI Taxonomy" id="241478"/>
    <lineage>
        <taxon>Eukaryota</taxon>
        <taxon>Metazoa</taxon>
        <taxon>Ecdysozoa</taxon>
        <taxon>Nematoda</taxon>
        <taxon>Enoplea</taxon>
        <taxon>Dorylaimia</taxon>
        <taxon>Dioctophymatida</taxon>
        <taxon>Dioctophymatoidea</taxon>
        <taxon>Soboliphymatidae</taxon>
        <taxon>Soboliphyme</taxon>
    </lineage>
</organism>
<evidence type="ECO:0000313" key="1">
    <source>
        <dbReference type="EMBL" id="VDP36730.1"/>
    </source>
</evidence>
<reference evidence="1 2" key="2">
    <citation type="submission" date="2018-11" db="EMBL/GenBank/DDBJ databases">
        <authorList>
            <consortium name="Pathogen Informatics"/>
        </authorList>
    </citation>
    <scope>NUCLEOTIDE SEQUENCE [LARGE SCALE GENOMIC DNA]</scope>
</reference>
<dbReference type="OrthoDB" id="5577209at2759"/>
<keyword evidence="2" id="KW-1185">Reference proteome</keyword>
<evidence type="ECO:0000313" key="2">
    <source>
        <dbReference type="Proteomes" id="UP000270296"/>
    </source>
</evidence>